<accession>A0A060XZY2</accession>
<dbReference type="GO" id="GO:0005576">
    <property type="term" value="C:extracellular region"/>
    <property type="evidence" value="ECO:0007669"/>
    <property type="project" value="GOC"/>
</dbReference>
<protein>
    <submittedName>
        <fullName evidence="2">Uncharacterized protein</fullName>
    </submittedName>
</protein>
<dbReference type="GO" id="GO:0003351">
    <property type="term" value="P:epithelial cilium movement involved in extracellular fluid movement"/>
    <property type="evidence" value="ECO:0007669"/>
    <property type="project" value="TreeGrafter"/>
</dbReference>
<organism evidence="2 3">
    <name type="scientific">Oncorhynchus mykiss</name>
    <name type="common">Rainbow trout</name>
    <name type="synonym">Salmo gairdneri</name>
    <dbReference type="NCBI Taxonomy" id="8022"/>
    <lineage>
        <taxon>Eukaryota</taxon>
        <taxon>Metazoa</taxon>
        <taxon>Chordata</taxon>
        <taxon>Craniata</taxon>
        <taxon>Vertebrata</taxon>
        <taxon>Euteleostomi</taxon>
        <taxon>Actinopterygii</taxon>
        <taxon>Neopterygii</taxon>
        <taxon>Teleostei</taxon>
        <taxon>Protacanthopterygii</taxon>
        <taxon>Salmoniformes</taxon>
        <taxon>Salmonidae</taxon>
        <taxon>Salmoninae</taxon>
        <taxon>Oncorhynchus</taxon>
    </lineage>
</organism>
<dbReference type="InterPro" id="IPR026173">
    <property type="entry name" value="SPAG17"/>
</dbReference>
<feature type="compositionally biased region" description="Basic and acidic residues" evidence="1">
    <location>
        <begin position="195"/>
        <end position="206"/>
    </location>
</feature>
<reference evidence="2" key="2">
    <citation type="submission" date="2014-03" db="EMBL/GenBank/DDBJ databases">
        <authorList>
            <person name="Genoscope - CEA"/>
        </authorList>
    </citation>
    <scope>NUCLEOTIDE SEQUENCE</scope>
</reference>
<evidence type="ECO:0000313" key="3">
    <source>
        <dbReference type="Proteomes" id="UP000193380"/>
    </source>
</evidence>
<dbReference type="EMBL" id="FR906556">
    <property type="protein sequence ID" value="CDQ84792.1"/>
    <property type="molecule type" value="Genomic_DNA"/>
</dbReference>
<feature type="compositionally biased region" description="Polar residues" evidence="1">
    <location>
        <begin position="209"/>
        <end position="219"/>
    </location>
</feature>
<proteinExistence type="predicted"/>
<dbReference type="PaxDb" id="8022-A0A060XZY2"/>
<dbReference type="AlphaFoldDB" id="A0A060XZY2"/>
<name>A0A060XZY2_ONCMY</name>
<evidence type="ECO:0000313" key="2">
    <source>
        <dbReference type="EMBL" id="CDQ84792.1"/>
    </source>
</evidence>
<dbReference type="Proteomes" id="UP000193380">
    <property type="component" value="Unassembled WGS sequence"/>
</dbReference>
<dbReference type="GO" id="GO:1904158">
    <property type="term" value="P:axonemal central apparatus assembly"/>
    <property type="evidence" value="ECO:0007669"/>
    <property type="project" value="TreeGrafter"/>
</dbReference>
<dbReference type="PANTHER" id="PTHR21963">
    <property type="entry name" value="PF6"/>
    <property type="match status" value="1"/>
</dbReference>
<dbReference type="GO" id="GO:1990716">
    <property type="term" value="C:axonemal central apparatus"/>
    <property type="evidence" value="ECO:0007669"/>
    <property type="project" value="TreeGrafter"/>
</dbReference>
<feature type="compositionally biased region" description="Basic and acidic residues" evidence="1">
    <location>
        <begin position="139"/>
        <end position="153"/>
    </location>
</feature>
<sequence length="227" mass="24552">MPPKRVKSGTVSAAGATAVGNKGWETGLTNAPFEEETWKASISLVVGERLEDEELTGALLLAVQQPLRRLFSVVTWDTTLEKINELGNPKIKKTKDVPMFYEVMEAAKVLLDAGEELPCDLLGKLLKFQLLGVKANDQQKRATEMRAAEEKGKGKAGNASPTKDKGGAKPAAKGDKGKKGAEPSAPTKDTKLKKRGEEDETNKYIGEKSTLSQSSHIQYSSTVRLLV</sequence>
<evidence type="ECO:0000256" key="1">
    <source>
        <dbReference type="SAM" id="MobiDB-lite"/>
    </source>
</evidence>
<feature type="compositionally biased region" description="Basic and acidic residues" evidence="1">
    <location>
        <begin position="162"/>
        <end position="181"/>
    </location>
</feature>
<dbReference type="STRING" id="8022.A0A060XZY2"/>
<gene>
    <name evidence="2" type="ORF">GSONMT00003721001</name>
</gene>
<reference evidence="2" key="1">
    <citation type="journal article" date="2014" name="Nat. Commun.">
        <title>The rainbow trout genome provides novel insights into evolution after whole-genome duplication in vertebrates.</title>
        <authorList>
            <person name="Berthelot C."/>
            <person name="Brunet F."/>
            <person name="Chalopin D."/>
            <person name="Juanchich A."/>
            <person name="Bernard M."/>
            <person name="Noel B."/>
            <person name="Bento P."/>
            <person name="Da Silva C."/>
            <person name="Labadie K."/>
            <person name="Alberti A."/>
            <person name="Aury J.M."/>
            <person name="Louis A."/>
            <person name="Dehais P."/>
            <person name="Bardou P."/>
            <person name="Montfort J."/>
            <person name="Klopp C."/>
            <person name="Cabau C."/>
            <person name="Gaspin C."/>
            <person name="Thorgaard G.H."/>
            <person name="Boussaha M."/>
            <person name="Quillet E."/>
            <person name="Guyomard R."/>
            <person name="Galiana D."/>
            <person name="Bobe J."/>
            <person name="Volff J.N."/>
            <person name="Genet C."/>
            <person name="Wincker P."/>
            <person name="Jaillon O."/>
            <person name="Roest Crollius H."/>
            <person name="Guiguen Y."/>
        </authorList>
    </citation>
    <scope>NUCLEOTIDE SEQUENCE [LARGE SCALE GENOMIC DNA]</scope>
</reference>
<dbReference type="PANTHER" id="PTHR21963:SF1">
    <property type="entry name" value="SPERM-ASSOCIATED ANTIGEN 17"/>
    <property type="match status" value="1"/>
</dbReference>
<feature type="region of interest" description="Disordered" evidence="1">
    <location>
        <begin position="139"/>
        <end position="219"/>
    </location>
</feature>